<keyword evidence="3" id="KW-1185">Reference proteome</keyword>
<name>A0A840IWP8_9PSEU</name>
<evidence type="ECO:0000259" key="1">
    <source>
        <dbReference type="Pfam" id="PF05685"/>
    </source>
</evidence>
<dbReference type="CDD" id="cd06260">
    <property type="entry name" value="DUF820-like"/>
    <property type="match status" value="1"/>
</dbReference>
<reference evidence="2 3" key="1">
    <citation type="submission" date="2020-08" db="EMBL/GenBank/DDBJ databases">
        <title>Sequencing the genomes of 1000 actinobacteria strains.</title>
        <authorList>
            <person name="Klenk H.-P."/>
        </authorList>
    </citation>
    <scope>NUCLEOTIDE SEQUENCE [LARGE SCALE GENOMIC DNA]</scope>
    <source>
        <strain evidence="2 3">DSM 45859</strain>
    </source>
</reference>
<dbReference type="InterPro" id="IPR011335">
    <property type="entry name" value="Restrct_endonuc-II-like"/>
</dbReference>
<comment type="caution">
    <text evidence="2">The sequence shown here is derived from an EMBL/GenBank/DDBJ whole genome shotgun (WGS) entry which is preliminary data.</text>
</comment>
<dbReference type="AlphaFoldDB" id="A0A840IWP8"/>
<dbReference type="RefSeq" id="WP_184781798.1">
    <property type="nucleotide sequence ID" value="NZ_JACHMG010000001.1"/>
</dbReference>
<dbReference type="Proteomes" id="UP000581769">
    <property type="component" value="Unassembled WGS sequence"/>
</dbReference>
<keyword evidence="2" id="KW-0378">Hydrolase</keyword>
<gene>
    <name evidence="2" type="ORF">BJY18_004511</name>
</gene>
<dbReference type="EMBL" id="JACHMG010000001">
    <property type="protein sequence ID" value="MBB4687026.1"/>
    <property type="molecule type" value="Genomic_DNA"/>
</dbReference>
<sequence>MSALEWPQQQLLTLDDWAELPETSEFHMEVVEGVLAVSPRPFPLHQLVLGRVAYLLTRQLPTDLVAVNEMEMVVRTVPLTVRSPDVLVAPTSLIQANPPRIGVAEVPLAVEVLSPGTKRTDEHDKFREYAAAGIEHYWIIDLEQPVSLRAYRLVEGGYADFGEHTGSAALEFAGTTVKLDLDALIDARGQRS</sequence>
<keyword evidence="2" id="KW-0255">Endonuclease</keyword>
<dbReference type="InterPro" id="IPR012296">
    <property type="entry name" value="Nuclease_put_TT1808"/>
</dbReference>
<dbReference type="Gene3D" id="3.90.1570.10">
    <property type="entry name" value="tt1808, chain A"/>
    <property type="match status" value="1"/>
</dbReference>
<dbReference type="Pfam" id="PF05685">
    <property type="entry name" value="Uma2"/>
    <property type="match status" value="1"/>
</dbReference>
<accession>A0A840IWP8</accession>
<dbReference type="PANTHER" id="PTHR35400:SF3">
    <property type="entry name" value="SLL1072 PROTEIN"/>
    <property type="match status" value="1"/>
</dbReference>
<evidence type="ECO:0000313" key="2">
    <source>
        <dbReference type="EMBL" id="MBB4687026.1"/>
    </source>
</evidence>
<dbReference type="PANTHER" id="PTHR35400">
    <property type="entry name" value="SLR1083 PROTEIN"/>
    <property type="match status" value="1"/>
</dbReference>
<keyword evidence="2" id="KW-0540">Nuclease</keyword>
<protein>
    <submittedName>
        <fullName evidence="2">Uma2 family endonuclease</fullName>
    </submittedName>
</protein>
<dbReference type="SUPFAM" id="SSF52980">
    <property type="entry name" value="Restriction endonuclease-like"/>
    <property type="match status" value="1"/>
</dbReference>
<organism evidence="2 3">
    <name type="scientific">Amycolatopsis jiangsuensis</name>
    <dbReference type="NCBI Taxonomy" id="1181879"/>
    <lineage>
        <taxon>Bacteria</taxon>
        <taxon>Bacillati</taxon>
        <taxon>Actinomycetota</taxon>
        <taxon>Actinomycetes</taxon>
        <taxon>Pseudonocardiales</taxon>
        <taxon>Pseudonocardiaceae</taxon>
        <taxon>Amycolatopsis</taxon>
    </lineage>
</organism>
<proteinExistence type="predicted"/>
<feature type="domain" description="Putative restriction endonuclease" evidence="1">
    <location>
        <begin position="16"/>
        <end position="160"/>
    </location>
</feature>
<dbReference type="GO" id="GO:0004519">
    <property type="term" value="F:endonuclease activity"/>
    <property type="evidence" value="ECO:0007669"/>
    <property type="project" value="UniProtKB-KW"/>
</dbReference>
<evidence type="ECO:0000313" key="3">
    <source>
        <dbReference type="Proteomes" id="UP000581769"/>
    </source>
</evidence>
<dbReference type="InterPro" id="IPR008538">
    <property type="entry name" value="Uma2"/>
</dbReference>